<dbReference type="Proteomes" id="UP000760668">
    <property type="component" value="Unassembled WGS sequence"/>
</dbReference>
<reference evidence="1" key="2">
    <citation type="submission" date="2021-09" db="EMBL/GenBank/DDBJ databases">
        <authorList>
            <person name="Gilroy R."/>
        </authorList>
    </citation>
    <scope>NUCLEOTIDE SEQUENCE</scope>
    <source>
        <strain evidence="1">CHK179-5677</strain>
    </source>
</reference>
<comment type="caution">
    <text evidence="1">The sequence shown here is derived from an EMBL/GenBank/DDBJ whole genome shotgun (WGS) entry which is preliminary data.</text>
</comment>
<protein>
    <submittedName>
        <fullName evidence="1">Uncharacterized protein</fullName>
    </submittedName>
</protein>
<accession>A0A921SS97</accession>
<proteinExistence type="predicted"/>
<evidence type="ECO:0000313" key="2">
    <source>
        <dbReference type="Proteomes" id="UP000760668"/>
    </source>
</evidence>
<name>A0A921SS97_9FIRM</name>
<reference evidence="1" key="1">
    <citation type="journal article" date="2021" name="PeerJ">
        <title>Extensive microbial diversity within the chicken gut microbiome revealed by metagenomics and culture.</title>
        <authorList>
            <person name="Gilroy R."/>
            <person name="Ravi A."/>
            <person name="Getino M."/>
            <person name="Pursley I."/>
            <person name="Horton D.L."/>
            <person name="Alikhan N.F."/>
            <person name="Baker D."/>
            <person name="Gharbi K."/>
            <person name="Hall N."/>
            <person name="Watson M."/>
            <person name="Adriaenssens E.M."/>
            <person name="Foster-Nyarko E."/>
            <person name="Jarju S."/>
            <person name="Secka A."/>
            <person name="Antonio M."/>
            <person name="Oren A."/>
            <person name="Chaudhuri R.R."/>
            <person name="La Ragione R."/>
            <person name="Hildebrand F."/>
            <person name="Pallen M.J."/>
        </authorList>
    </citation>
    <scope>NUCLEOTIDE SEQUENCE</scope>
    <source>
        <strain evidence="1">CHK179-5677</strain>
    </source>
</reference>
<evidence type="ECO:0000313" key="1">
    <source>
        <dbReference type="EMBL" id="HJG86660.1"/>
    </source>
</evidence>
<gene>
    <name evidence="1" type="ORF">K8V01_06535</name>
</gene>
<dbReference type="RefSeq" id="WP_295369171.1">
    <property type="nucleotide sequence ID" value="NZ_DYUC01000062.1"/>
</dbReference>
<organism evidence="1 2">
    <name type="scientific">Pseudoflavonifractor capillosus</name>
    <dbReference type="NCBI Taxonomy" id="106588"/>
    <lineage>
        <taxon>Bacteria</taxon>
        <taxon>Bacillati</taxon>
        <taxon>Bacillota</taxon>
        <taxon>Clostridia</taxon>
        <taxon>Eubacteriales</taxon>
        <taxon>Oscillospiraceae</taxon>
        <taxon>Pseudoflavonifractor</taxon>
    </lineage>
</organism>
<dbReference type="AlphaFoldDB" id="A0A921SS97"/>
<sequence>MTNPDDYLRPPLDPVNALLSMEYCWCRYAIEGVLPCIPSGAGQQRT</sequence>
<dbReference type="EMBL" id="DYUC01000062">
    <property type="protein sequence ID" value="HJG86660.1"/>
    <property type="molecule type" value="Genomic_DNA"/>
</dbReference>